<dbReference type="FunFam" id="1.10.10.60:FF:000132">
    <property type="entry name" value="AraC family transcriptional regulator"/>
    <property type="match status" value="1"/>
</dbReference>
<dbReference type="eggNOG" id="COG2207">
    <property type="taxonomic scope" value="Bacteria"/>
</dbReference>
<proteinExistence type="predicted"/>
<dbReference type="KEGG" id="rpc:RPC_0740"/>
<dbReference type="InterPro" id="IPR014710">
    <property type="entry name" value="RmlC-like_jellyroll"/>
</dbReference>
<sequence length="279" mass="30503">MVDRTMPILTDSSVASDWIEPDEVARPVVTYGMASNKIVTFELDAHRHAKGQIMLVQRGALSCQVEGGLWIVPPRSAVWIPSRALHAIKATGSLEGYSAFVAAGFDTGLPQRCCTVAVTPLLRELLFRAARLPLFYDEGGANSRLMAVLLDEIATAQVEDLHLPMPTDARLCALVDLMMAAPAERGSLEGWAQRAGLSERTLVRLISRETGMSFGRWRQQLGVMLAVQWLAGGASIQQVAADLGYESVPSFVTMFRKTLGTSPGRYMAERYSGRSFESR</sequence>
<dbReference type="GO" id="GO:0043565">
    <property type="term" value="F:sequence-specific DNA binding"/>
    <property type="evidence" value="ECO:0007669"/>
    <property type="project" value="InterPro"/>
</dbReference>
<dbReference type="SUPFAM" id="SSF46689">
    <property type="entry name" value="Homeodomain-like"/>
    <property type="match status" value="1"/>
</dbReference>
<dbReference type="EMBL" id="CP000301">
    <property type="protein sequence ID" value="ABD86311.1"/>
    <property type="molecule type" value="Genomic_DNA"/>
</dbReference>
<evidence type="ECO:0000256" key="4">
    <source>
        <dbReference type="ARBA" id="ARBA00023163"/>
    </source>
</evidence>
<gene>
    <name evidence="6" type="ordered locus">RPC_0740</name>
</gene>
<evidence type="ECO:0000256" key="3">
    <source>
        <dbReference type="ARBA" id="ARBA00023125"/>
    </source>
</evidence>
<keyword evidence="4" id="KW-0804">Transcription</keyword>
<dbReference type="InterPro" id="IPR020449">
    <property type="entry name" value="Tscrpt_reg_AraC-type_HTH"/>
</dbReference>
<dbReference type="InterPro" id="IPR009057">
    <property type="entry name" value="Homeodomain-like_sf"/>
</dbReference>
<dbReference type="PROSITE" id="PS01124">
    <property type="entry name" value="HTH_ARAC_FAMILY_2"/>
    <property type="match status" value="1"/>
</dbReference>
<keyword evidence="3" id="KW-0238">DNA-binding</keyword>
<dbReference type="Gene3D" id="2.60.120.10">
    <property type="entry name" value="Jelly Rolls"/>
    <property type="match status" value="1"/>
</dbReference>
<dbReference type="InterPro" id="IPR018060">
    <property type="entry name" value="HTH_AraC"/>
</dbReference>
<dbReference type="InterPro" id="IPR011051">
    <property type="entry name" value="RmlC_Cupin_sf"/>
</dbReference>
<dbReference type="PANTHER" id="PTHR11019">
    <property type="entry name" value="HTH-TYPE TRANSCRIPTIONAL REGULATOR NIMR"/>
    <property type="match status" value="1"/>
</dbReference>
<dbReference type="PANTHER" id="PTHR11019:SF199">
    <property type="entry name" value="HTH-TYPE TRANSCRIPTIONAL REGULATOR NIMR"/>
    <property type="match status" value="1"/>
</dbReference>
<dbReference type="HOGENOM" id="CLU_000445_87_0_5"/>
<dbReference type="AlphaFoldDB" id="Q21BC5"/>
<evidence type="ECO:0000256" key="2">
    <source>
        <dbReference type="ARBA" id="ARBA00023015"/>
    </source>
</evidence>
<name>Q21BC5_RHOPB</name>
<dbReference type="CDD" id="cd06124">
    <property type="entry name" value="cupin_NimR-like_N"/>
    <property type="match status" value="1"/>
</dbReference>
<dbReference type="GO" id="GO:0003700">
    <property type="term" value="F:DNA-binding transcription factor activity"/>
    <property type="evidence" value="ECO:0007669"/>
    <property type="project" value="InterPro"/>
</dbReference>
<dbReference type="STRING" id="316056.RPC_0740"/>
<keyword evidence="1" id="KW-0678">Repressor</keyword>
<dbReference type="SMART" id="SM00342">
    <property type="entry name" value="HTH_ARAC"/>
    <property type="match status" value="1"/>
</dbReference>
<dbReference type="SUPFAM" id="SSF51182">
    <property type="entry name" value="RmlC-like cupins"/>
    <property type="match status" value="1"/>
</dbReference>
<reference evidence="6" key="1">
    <citation type="submission" date="2006-03" db="EMBL/GenBank/DDBJ databases">
        <title>Complete sequence of Rhodopseudomonas palustris BisB18.</title>
        <authorList>
            <consortium name="US DOE Joint Genome Institute"/>
            <person name="Copeland A."/>
            <person name="Lucas S."/>
            <person name="Lapidus A."/>
            <person name="Barry K."/>
            <person name="Detter J.C."/>
            <person name="Glavina del Rio T."/>
            <person name="Hammon N."/>
            <person name="Israni S."/>
            <person name="Dalin E."/>
            <person name="Tice H."/>
            <person name="Pitluck S."/>
            <person name="Chain P."/>
            <person name="Malfatti S."/>
            <person name="Shin M."/>
            <person name="Vergez L."/>
            <person name="Schmutz J."/>
            <person name="Larimer F."/>
            <person name="Land M."/>
            <person name="Hauser L."/>
            <person name="Pelletier D.A."/>
            <person name="Kyrpides N."/>
            <person name="Anderson I."/>
            <person name="Oda Y."/>
            <person name="Harwood C.S."/>
            <person name="Richardson P."/>
        </authorList>
    </citation>
    <scope>NUCLEOTIDE SEQUENCE [LARGE SCALE GENOMIC DNA]</scope>
    <source>
        <strain evidence="6">BisB18</strain>
    </source>
</reference>
<dbReference type="Pfam" id="PF12833">
    <property type="entry name" value="HTH_18"/>
    <property type="match status" value="1"/>
</dbReference>
<evidence type="ECO:0000259" key="5">
    <source>
        <dbReference type="PROSITE" id="PS01124"/>
    </source>
</evidence>
<dbReference type="PRINTS" id="PR00032">
    <property type="entry name" value="HTHARAC"/>
</dbReference>
<accession>Q21BC5</accession>
<evidence type="ECO:0000313" key="6">
    <source>
        <dbReference type="EMBL" id="ABD86311.1"/>
    </source>
</evidence>
<organism evidence="6">
    <name type="scientific">Rhodopseudomonas palustris (strain BisB18)</name>
    <dbReference type="NCBI Taxonomy" id="316056"/>
    <lineage>
        <taxon>Bacteria</taxon>
        <taxon>Pseudomonadati</taxon>
        <taxon>Pseudomonadota</taxon>
        <taxon>Alphaproteobacteria</taxon>
        <taxon>Hyphomicrobiales</taxon>
        <taxon>Nitrobacteraceae</taxon>
        <taxon>Rhodopseudomonas</taxon>
    </lineage>
</organism>
<dbReference type="Gene3D" id="1.10.10.60">
    <property type="entry name" value="Homeodomain-like"/>
    <property type="match status" value="1"/>
</dbReference>
<feature type="domain" description="HTH araC/xylS-type" evidence="5">
    <location>
        <begin position="169"/>
        <end position="269"/>
    </location>
</feature>
<keyword evidence="2" id="KW-0805">Transcription regulation</keyword>
<dbReference type="eggNOG" id="COG1917">
    <property type="taxonomic scope" value="Bacteria"/>
</dbReference>
<evidence type="ECO:0000256" key="1">
    <source>
        <dbReference type="ARBA" id="ARBA00022491"/>
    </source>
</evidence>
<protein>
    <submittedName>
        <fullName evidence="6">Transcriptional regulator, AraC family</fullName>
    </submittedName>
</protein>